<proteinExistence type="predicted"/>
<keyword evidence="1" id="KW-0805">Transcription regulation</keyword>
<dbReference type="InterPro" id="IPR050109">
    <property type="entry name" value="HTH-type_TetR-like_transc_reg"/>
</dbReference>
<evidence type="ECO:0000256" key="3">
    <source>
        <dbReference type="ARBA" id="ARBA00023163"/>
    </source>
</evidence>
<dbReference type="Proteomes" id="UP001597479">
    <property type="component" value="Unassembled WGS sequence"/>
</dbReference>
<evidence type="ECO:0000256" key="2">
    <source>
        <dbReference type="ARBA" id="ARBA00023125"/>
    </source>
</evidence>
<evidence type="ECO:0000256" key="1">
    <source>
        <dbReference type="ARBA" id="ARBA00023015"/>
    </source>
</evidence>
<evidence type="ECO:0000259" key="4">
    <source>
        <dbReference type="Pfam" id="PF00440"/>
    </source>
</evidence>
<dbReference type="PANTHER" id="PTHR30055:SF234">
    <property type="entry name" value="HTH-TYPE TRANSCRIPTIONAL REGULATOR BETI"/>
    <property type="match status" value="1"/>
</dbReference>
<dbReference type="InterPro" id="IPR009057">
    <property type="entry name" value="Homeodomain-like_sf"/>
</dbReference>
<protein>
    <submittedName>
        <fullName evidence="5">TetR family transcriptional regulator</fullName>
    </submittedName>
</protein>
<gene>
    <name evidence="5" type="ORF">ACFS27_28245</name>
</gene>
<dbReference type="RefSeq" id="WP_377190529.1">
    <property type="nucleotide sequence ID" value="NZ_JBHUOG010000002.1"/>
</dbReference>
<dbReference type="Gene3D" id="1.10.10.60">
    <property type="entry name" value="Homeodomain-like"/>
    <property type="match status" value="1"/>
</dbReference>
<sequence length="225" mass="24103">MATVVGEGSAASAARRAQIIDATIETVAELGFAQTTFARIAVRGGLSSTRLISYHFQGKAELMQAVVDDIYRSINEFLLGRVDVDPASRPIVRPAGRPDLPSPGSAPAELRAYITGVVAYIGAHRSRMRAIRSISAAVYDEPGNPAVGQADPASPVMSHLQDMLRRGQADGSFRTFDPLVVAAMVQQPLEGLPLLLQNRPDLDLERYAAELATAVDLATRRPDRG</sequence>
<dbReference type="Gene3D" id="1.10.357.10">
    <property type="entry name" value="Tetracycline Repressor, domain 2"/>
    <property type="match status" value="1"/>
</dbReference>
<dbReference type="PANTHER" id="PTHR30055">
    <property type="entry name" value="HTH-TYPE TRANSCRIPTIONAL REGULATOR RUTR"/>
    <property type="match status" value="1"/>
</dbReference>
<keyword evidence="2" id="KW-0238">DNA-binding</keyword>
<dbReference type="EMBL" id="JBHUOG010000002">
    <property type="protein sequence ID" value="MFD2797478.1"/>
    <property type="molecule type" value="Genomic_DNA"/>
</dbReference>
<dbReference type="InterPro" id="IPR001647">
    <property type="entry name" value="HTH_TetR"/>
</dbReference>
<dbReference type="SUPFAM" id="SSF46689">
    <property type="entry name" value="Homeodomain-like"/>
    <property type="match status" value="1"/>
</dbReference>
<evidence type="ECO:0000313" key="6">
    <source>
        <dbReference type="Proteomes" id="UP001597479"/>
    </source>
</evidence>
<comment type="caution">
    <text evidence="5">The sequence shown here is derived from an EMBL/GenBank/DDBJ whole genome shotgun (WGS) entry which is preliminary data.</text>
</comment>
<dbReference type="Pfam" id="PF00440">
    <property type="entry name" value="TetR_N"/>
    <property type="match status" value="1"/>
</dbReference>
<reference evidence="6" key="1">
    <citation type="journal article" date="2019" name="Int. J. Syst. Evol. Microbiol.">
        <title>The Global Catalogue of Microorganisms (GCM) 10K type strain sequencing project: providing services to taxonomists for standard genome sequencing and annotation.</title>
        <authorList>
            <consortium name="The Broad Institute Genomics Platform"/>
            <consortium name="The Broad Institute Genome Sequencing Center for Infectious Disease"/>
            <person name="Wu L."/>
            <person name="Ma J."/>
        </authorList>
    </citation>
    <scope>NUCLEOTIDE SEQUENCE [LARGE SCALE GENOMIC DNA]</scope>
    <source>
        <strain evidence="6">CCM 7044</strain>
    </source>
</reference>
<dbReference type="InterPro" id="IPR036271">
    <property type="entry name" value="Tet_transcr_reg_TetR-rel_C_sf"/>
</dbReference>
<dbReference type="SUPFAM" id="SSF48498">
    <property type="entry name" value="Tetracyclin repressor-like, C-terminal domain"/>
    <property type="match status" value="1"/>
</dbReference>
<accession>A0ABW5W0Q5</accession>
<keyword evidence="3" id="KW-0804">Transcription</keyword>
<organism evidence="5 6">
    <name type="scientific">Promicromonospora vindobonensis</name>
    <dbReference type="NCBI Taxonomy" id="195748"/>
    <lineage>
        <taxon>Bacteria</taxon>
        <taxon>Bacillati</taxon>
        <taxon>Actinomycetota</taxon>
        <taxon>Actinomycetes</taxon>
        <taxon>Micrococcales</taxon>
        <taxon>Promicromonosporaceae</taxon>
        <taxon>Promicromonospora</taxon>
    </lineage>
</organism>
<feature type="domain" description="HTH tetR-type" evidence="4">
    <location>
        <begin position="19"/>
        <end position="66"/>
    </location>
</feature>
<evidence type="ECO:0000313" key="5">
    <source>
        <dbReference type="EMBL" id="MFD2797478.1"/>
    </source>
</evidence>
<keyword evidence="6" id="KW-1185">Reference proteome</keyword>
<name>A0ABW5W0Q5_9MICO</name>